<organism evidence="3 4">
    <name type="scientific">Edaphobacter acidisoli</name>
    <dbReference type="NCBI Taxonomy" id="2040573"/>
    <lineage>
        <taxon>Bacteria</taxon>
        <taxon>Pseudomonadati</taxon>
        <taxon>Acidobacteriota</taxon>
        <taxon>Terriglobia</taxon>
        <taxon>Terriglobales</taxon>
        <taxon>Acidobacteriaceae</taxon>
        <taxon>Edaphobacter</taxon>
    </lineage>
</organism>
<dbReference type="AlphaFoldDB" id="A0A916W239"/>
<dbReference type="InterPro" id="IPR036249">
    <property type="entry name" value="Thioredoxin-like_sf"/>
</dbReference>
<dbReference type="EMBL" id="BMJB01000001">
    <property type="protein sequence ID" value="GGA59885.1"/>
    <property type="molecule type" value="Genomic_DNA"/>
</dbReference>
<evidence type="ECO:0000313" key="4">
    <source>
        <dbReference type="Proteomes" id="UP000648801"/>
    </source>
</evidence>
<feature type="domain" description="Thioredoxin" evidence="2">
    <location>
        <begin position="25"/>
        <end position="171"/>
    </location>
</feature>
<dbReference type="Pfam" id="PF00578">
    <property type="entry name" value="AhpC-TSA"/>
    <property type="match status" value="1"/>
</dbReference>
<protein>
    <recommendedName>
        <fullName evidence="2">Thioredoxin domain-containing protein</fullName>
    </recommendedName>
</protein>
<dbReference type="GO" id="GO:0016209">
    <property type="term" value="F:antioxidant activity"/>
    <property type="evidence" value="ECO:0007669"/>
    <property type="project" value="InterPro"/>
</dbReference>
<dbReference type="InterPro" id="IPR013766">
    <property type="entry name" value="Thioredoxin_domain"/>
</dbReference>
<dbReference type="Gene3D" id="3.40.30.10">
    <property type="entry name" value="Glutaredoxin"/>
    <property type="match status" value="1"/>
</dbReference>
<feature type="signal peptide" evidence="1">
    <location>
        <begin position="1"/>
        <end position="19"/>
    </location>
</feature>
<dbReference type="PANTHER" id="PTHR43640:SF1">
    <property type="entry name" value="THIOREDOXIN-DEPENDENT PEROXIREDOXIN"/>
    <property type="match status" value="1"/>
</dbReference>
<dbReference type="SUPFAM" id="SSF52833">
    <property type="entry name" value="Thioredoxin-like"/>
    <property type="match status" value="1"/>
</dbReference>
<comment type="caution">
    <text evidence="3">The sequence shown here is derived from an EMBL/GenBank/DDBJ whole genome shotgun (WGS) entry which is preliminary data.</text>
</comment>
<dbReference type="PANTHER" id="PTHR43640">
    <property type="entry name" value="OS07G0260300 PROTEIN"/>
    <property type="match status" value="1"/>
</dbReference>
<proteinExistence type="predicted"/>
<feature type="chain" id="PRO_5036792645" description="Thioredoxin domain-containing protein" evidence="1">
    <location>
        <begin position="20"/>
        <end position="198"/>
    </location>
</feature>
<dbReference type="InterPro" id="IPR000866">
    <property type="entry name" value="AhpC/TSA"/>
</dbReference>
<keyword evidence="4" id="KW-1185">Reference proteome</keyword>
<dbReference type="PROSITE" id="PS51352">
    <property type="entry name" value="THIOREDOXIN_2"/>
    <property type="match status" value="1"/>
</dbReference>
<dbReference type="InterPro" id="IPR047262">
    <property type="entry name" value="PRX-like1"/>
</dbReference>
<sequence length="198" mass="22249">MKKFLLAAILLVTSVPTICQESQSYHLGGQVMGFTVLNMKGHAVNYRNFKGKVTVVMFFSTRCPLSNAFNFRRNMLYREYKDRVQFIVVDSNGNESLAEVKQYAKDVGFAFPVYVDQKNAVSDRFGVLATTDNFLLDASGVMRYHGYIEDAPNPARTTKQGLKLAIDEVLAGKAVTMPETMARGCSVRRAKLKIHYIK</sequence>
<dbReference type="RefSeq" id="WP_188758116.1">
    <property type="nucleotide sequence ID" value="NZ_BMJB01000001.1"/>
</dbReference>
<accession>A0A916W239</accession>
<keyword evidence="1" id="KW-0732">Signal</keyword>
<reference evidence="3" key="1">
    <citation type="journal article" date="2014" name="Int. J. Syst. Evol. Microbiol.">
        <title>Complete genome sequence of Corynebacterium casei LMG S-19264T (=DSM 44701T), isolated from a smear-ripened cheese.</title>
        <authorList>
            <consortium name="US DOE Joint Genome Institute (JGI-PGF)"/>
            <person name="Walter F."/>
            <person name="Albersmeier A."/>
            <person name="Kalinowski J."/>
            <person name="Ruckert C."/>
        </authorList>
    </citation>
    <scope>NUCLEOTIDE SEQUENCE</scope>
    <source>
        <strain evidence="3">CGMCC 1.15447</strain>
    </source>
</reference>
<name>A0A916W239_9BACT</name>
<evidence type="ECO:0000313" key="3">
    <source>
        <dbReference type="EMBL" id="GGA59885.1"/>
    </source>
</evidence>
<dbReference type="GO" id="GO:0016491">
    <property type="term" value="F:oxidoreductase activity"/>
    <property type="evidence" value="ECO:0007669"/>
    <property type="project" value="InterPro"/>
</dbReference>
<evidence type="ECO:0000256" key="1">
    <source>
        <dbReference type="SAM" id="SignalP"/>
    </source>
</evidence>
<reference evidence="3" key="2">
    <citation type="submission" date="2020-09" db="EMBL/GenBank/DDBJ databases">
        <authorList>
            <person name="Sun Q."/>
            <person name="Zhou Y."/>
        </authorList>
    </citation>
    <scope>NUCLEOTIDE SEQUENCE</scope>
    <source>
        <strain evidence="3">CGMCC 1.15447</strain>
    </source>
</reference>
<gene>
    <name evidence="3" type="ORF">GCM10011507_09280</name>
</gene>
<evidence type="ECO:0000259" key="2">
    <source>
        <dbReference type="PROSITE" id="PS51352"/>
    </source>
</evidence>
<dbReference type="Proteomes" id="UP000648801">
    <property type="component" value="Unassembled WGS sequence"/>
</dbReference>